<proteinExistence type="predicted"/>
<keyword evidence="3" id="KW-0175">Coiled coil</keyword>
<dbReference type="Pfam" id="PF01344">
    <property type="entry name" value="Kelch_1"/>
    <property type="match status" value="1"/>
</dbReference>
<name>A0A2Z7BFG8_9LAMI</name>
<feature type="coiled-coil region" evidence="3">
    <location>
        <begin position="393"/>
        <end position="479"/>
    </location>
</feature>
<keyword evidence="6" id="KW-1185">Reference proteome</keyword>
<dbReference type="OrthoDB" id="10251809at2759"/>
<sequence>MGTGSQSQYLDISYDQWVALPVSTGRPAARYKHAAIVVEEKLYIVGGSRNGRYLSDFQVLDLKSLMWSTIKLKMEASDMKNNDGSLLEAFPAISGHSMINWEKKLFLLAGLSKNVTDAVTVRFIDLELYNCGIVETSGNAPVARIGQSVTVFGSKVIMFGGEDRNRRLLNDVHVLDLETMTWSSVETTQTHPSPRYDHTAALHSERYLFIYGGCSHSIFFNDLHVLDLETMEWSRPQMQGDVLSARAGHASVMIDGNWYIVGGGDNKSGASETLVINMSKLVVSVLTSVKGRDPLASEGISISLASLGGENFLVTFGGYNGKYHNEVFIMRPKPRDALQTKILQSPAAAAAAASVTAAYALAKAELLELTEREDSNDRVVPVDISQKDVSVEINIIREEKKKLESSIMEITTENSALKARIEETRGYYTDLSKELQSLKGQLVAERSRCAKLEAQIGDLQKMLQSMPSLEKEVQTLRTEKSVFERDMELAASVQRQRSGGIWRWVSG</sequence>
<feature type="domain" description="Acyl-CoA-binding" evidence="4">
    <location>
        <begin position="390"/>
        <end position="491"/>
    </location>
</feature>
<dbReference type="AlphaFoldDB" id="A0A2Z7BFG8"/>
<dbReference type="Pfam" id="PF24922">
    <property type="entry name" value="ACBP4_C"/>
    <property type="match status" value="1"/>
</dbReference>
<keyword evidence="2" id="KW-0677">Repeat</keyword>
<keyword evidence="1" id="KW-0880">Kelch repeat</keyword>
<protein>
    <submittedName>
        <fullName evidence="5">Acyl-CoA-binding domain-containing protein 4</fullName>
    </submittedName>
</protein>
<accession>A0A2Z7BFG8</accession>
<gene>
    <name evidence="5" type="ORF">F511_24530</name>
</gene>
<evidence type="ECO:0000256" key="1">
    <source>
        <dbReference type="ARBA" id="ARBA00022441"/>
    </source>
</evidence>
<dbReference type="Pfam" id="PF24681">
    <property type="entry name" value="Kelch_KLHDC2_KLHL20_DRC7"/>
    <property type="match status" value="1"/>
</dbReference>
<dbReference type="EMBL" id="KV006336">
    <property type="protein sequence ID" value="KZV33000.1"/>
    <property type="molecule type" value="Genomic_DNA"/>
</dbReference>
<dbReference type="SUPFAM" id="SSF117281">
    <property type="entry name" value="Kelch motif"/>
    <property type="match status" value="2"/>
</dbReference>
<dbReference type="InterPro" id="IPR015915">
    <property type="entry name" value="Kelch-typ_b-propeller"/>
</dbReference>
<evidence type="ECO:0000256" key="3">
    <source>
        <dbReference type="SAM" id="Coils"/>
    </source>
</evidence>
<dbReference type="Gene3D" id="2.120.10.80">
    <property type="entry name" value="Kelch-type beta propeller"/>
    <property type="match status" value="2"/>
</dbReference>
<evidence type="ECO:0000259" key="4">
    <source>
        <dbReference type="Pfam" id="PF24922"/>
    </source>
</evidence>
<dbReference type="Gene3D" id="1.10.287.1490">
    <property type="match status" value="1"/>
</dbReference>
<organism evidence="5 6">
    <name type="scientific">Dorcoceras hygrometricum</name>
    <dbReference type="NCBI Taxonomy" id="472368"/>
    <lineage>
        <taxon>Eukaryota</taxon>
        <taxon>Viridiplantae</taxon>
        <taxon>Streptophyta</taxon>
        <taxon>Embryophyta</taxon>
        <taxon>Tracheophyta</taxon>
        <taxon>Spermatophyta</taxon>
        <taxon>Magnoliopsida</taxon>
        <taxon>eudicotyledons</taxon>
        <taxon>Gunneridae</taxon>
        <taxon>Pentapetalae</taxon>
        <taxon>asterids</taxon>
        <taxon>lamiids</taxon>
        <taxon>Lamiales</taxon>
        <taxon>Gesneriaceae</taxon>
        <taxon>Didymocarpoideae</taxon>
        <taxon>Trichosporeae</taxon>
        <taxon>Loxocarpinae</taxon>
        <taxon>Dorcoceras</taxon>
    </lineage>
</organism>
<dbReference type="PANTHER" id="PTHR46093:SF5">
    <property type="entry name" value="OS02G0822800 PROTEIN"/>
    <property type="match status" value="1"/>
</dbReference>
<reference evidence="5 6" key="1">
    <citation type="journal article" date="2015" name="Proc. Natl. Acad. Sci. U.S.A.">
        <title>The resurrection genome of Boea hygrometrica: A blueprint for survival of dehydration.</title>
        <authorList>
            <person name="Xiao L."/>
            <person name="Yang G."/>
            <person name="Zhang L."/>
            <person name="Yang X."/>
            <person name="Zhao S."/>
            <person name="Ji Z."/>
            <person name="Zhou Q."/>
            <person name="Hu M."/>
            <person name="Wang Y."/>
            <person name="Chen M."/>
            <person name="Xu Y."/>
            <person name="Jin H."/>
            <person name="Xiao X."/>
            <person name="Hu G."/>
            <person name="Bao F."/>
            <person name="Hu Y."/>
            <person name="Wan P."/>
            <person name="Li L."/>
            <person name="Deng X."/>
            <person name="Kuang T."/>
            <person name="Xiang C."/>
            <person name="Zhu J.K."/>
            <person name="Oliver M.J."/>
            <person name="He Y."/>
        </authorList>
    </citation>
    <scope>NUCLEOTIDE SEQUENCE [LARGE SCALE GENOMIC DNA]</scope>
    <source>
        <strain evidence="6">cv. XS01</strain>
    </source>
</reference>
<dbReference type="InterPro" id="IPR006652">
    <property type="entry name" value="Kelch_1"/>
</dbReference>
<dbReference type="InterPro" id="IPR056819">
    <property type="entry name" value="ACBP4-6_C"/>
</dbReference>
<evidence type="ECO:0000313" key="6">
    <source>
        <dbReference type="Proteomes" id="UP000250235"/>
    </source>
</evidence>
<dbReference type="Proteomes" id="UP000250235">
    <property type="component" value="Unassembled WGS sequence"/>
</dbReference>
<evidence type="ECO:0000313" key="5">
    <source>
        <dbReference type="EMBL" id="KZV33000.1"/>
    </source>
</evidence>
<evidence type="ECO:0000256" key="2">
    <source>
        <dbReference type="ARBA" id="ARBA00022737"/>
    </source>
</evidence>
<dbReference type="SMART" id="SM00612">
    <property type="entry name" value="Kelch"/>
    <property type="match status" value="3"/>
</dbReference>
<dbReference type="PANTHER" id="PTHR46093">
    <property type="entry name" value="ACYL-COA-BINDING DOMAIN-CONTAINING PROTEIN 5"/>
    <property type="match status" value="1"/>
</dbReference>